<evidence type="ECO:0000313" key="2">
    <source>
        <dbReference type="EMBL" id="KAF3608333.1"/>
    </source>
</evidence>
<dbReference type="AlphaFoldDB" id="A0A3N6U1A2"/>
<accession>A0A3N6U1A2</accession>
<reference evidence="1" key="1">
    <citation type="submission" date="2019-12" db="EMBL/GenBank/DDBJ databases">
        <title>Genome sequencing and annotation of Brassica cretica.</title>
        <authorList>
            <person name="Studholme D.J."/>
            <person name="Sarris P.F."/>
        </authorList>
    </citation>
    <scope>NUCLEOTIDE SEQUENCE</scope>
    <source>
        <strain evidence="1">PFS-102/07</strain>
        <tissue evidence="1">Leaf</tissue>
    </source>
</reference>
<dbReference type="EMBL" id="QGKV02000297">
    <property type="protein sequence ID" value="KAF3608333.1"/>
    <property type="molecule type" value="Genomic_DNA"/>
</dbReference>
<proteinExistence type="predicted"/>
<evidence type="ECO:0000313" key="1">
    <source>
        <dbReference type="EMBL" id="KAF2545205.1"/>
    </source>
</evidence>
<protein>
    <submittedName>
        <fullName evidence="1">Uncharacterized protein</fullName>
    </submittedName>
</protein>
<dbReference type="EMBL" id="QGKY02001925">
    <property type="protein sequence ID" value="KAF2545205.1"/>
    <property type="molecule type" value="Genomic_DNA"/>
</dbReference>
<evidence type="ECO:0000313" key="3">
    <source>
        <dbReference type="Proteomes" id="UP000266723"/>
    </source>
</evidence>
<keyword evidence="3" id="KW-1185">Reference proteome</keyword>
<dbReference type="Proteomes" id="UP000266723">
    <property type="component" value="Unassembled WGS sequence"/>
</dbReference>
<gene>
    <name evidence="2" type="ORF">DY000_02049732</name>
    <name evidence="1" type="ORF">F2Q70_00022856</name>
</gene>
<reference evidence="2 3" key="3">
    <citation type="journal article" date="2020" name="BMC Genomics">
        <title>Intraspecific diversification of the crop wild relative Brassica cretica Lam. using demographic model selection.</title>
        <authorList>
            <person name="Kioukis A."/>
            <person name="Michalopoulou V.A."/>
            <person name="Briers L."/>
            <person name="Pirintsos S."/>
            <person name="Studholme D.J."/>
            <person name="Pavlidis P."/>
            <person name="Sarris P.F."/>
        </authorList>
    </citation>
    <scope>NUCLEOTIDE SEQUENCE [LARGE SCALE GENOMIC DNA]</scope>
    <source>
        <strain evidence="3">cv. PFS-1207/04</strain>
        <strain evidence="2">PFS-1207/04</strain>
    </source>
</reference>
<organism evidence="1">
    <name type="scientific">Brassica cretica</name>
    <name type="common">Mustard</name>
    <dbReference type="NCBI Taxonomy" id="69181"/>
    <lineage>
        <taxon>Eukaryota</taxon>
        <taxon>Viridiplantae</taxon>
        <taxon>Streptophyta</taxon>
        <taxon>Embryophyta</taxon>
        <taxon>Tracheophyta</taxon>
        <taxon>Spermatophyta</taxon>
        <taxon>Magnoliopsida</taxon>
        <taxon>eudicotyledons</taxon>
        <taxon>Gunneridae</taxon>
        <taxon>Pentapetalae</taxon>
        <taxon>rosids</taxon>
        <taxon>malvids</taxon>
        <taxon>Brassicales</taxon>
        <taxon>Brassicaceae</taxon>
        <taxon>Brassiceae</taxon>
        <taxon>Brassica</taxon>
    </lineage>
</organism>
<reference evidence="2" key="2">
    <citation type="submission" date="2019-12" db="EMBL/GenBank/DDBJ databases">
        <authorList>
            <person name="Studholme D.J."/>
            <person name="Sarris P."/>
        </authorList>
    </citation>
    <scope>NUCLEOTIDE SEQUENCE</scope>
    <source>
        <strain evidence="2">PFS-1207/04</strain>
        <tissue evidence="2">Leaf</tissue>
    </source>
</reference>
<comment type="caution">
    <text evidence="1">The sequence shown here is derived from an EMBL/GenBank/DDBJ whole genome shotgun (WGS) entry which is preliminary data.</text>
</comment>
<sequence>MPRERSSACDPRTFETMSFILPRYTGDSNDFLKLQLSSVTLDISNSLIRGNA</sequence>
<name>A0A3N6U1A2_BRACR</name>